<dbReference type="RefSeq" id="WP_171673884.1">
    <property type="nucleotide sequence ID" value="NZ_BAAAGT010000001.1"/>
</dbReference>
<protein>
    <submittedName>
        <fullName evidence="2">ParB N-terminal domain-containing protein</fullName>
    </submittedName>
</protein>
<keyword evidence="3" id="KW-1185">Reference proteome</keyword>
<proteinExistence type="predicted"/>
<evidence type="ECO:0000313" key="2">
    <source>
        <dbReference type="EMBL" id="NOL41369.1"/>
    </source>
</evidence>
<reference evidence="2 3" key="1">
    <citation type="submission" date="2020-05" db="EMBL/GenBank/DDBJ databases">
        <title>Genome sequence of Kribbella sandramycini ATCC 39419.</title>
        <authorList>
            <person name="Maclea K.S."/>
            <person name="Fair J.L."/>
        </authorList>
    </citation>
    <scope>NUCLEOTIDE SEQUENCE [LARGE SCALE GENOMIC DNA]</scope>
    <source>
        <strain evidence="2 3">ATCC 39419</strain>
    </source>
</reference>
<evidence type="ECO:0000313" key="1">
    <source>
        <dbReference type="EMBL" id="MBB6565098.1"/>
    </source>
</evidence>
<dbReference type="AlphaFoldDB" id="A0A7Y4KZ64"/>
<dbReference type="EMBL" id="JACHKF010000001">
    <property type="protein sequence ID" value="MBB6565098.1"/>
    <property type="molecule type" value="Genomic_DNA"/>
</dbReference>
<reference evidence="1 4" key="2">
    <citation type="submission" date="2020-08" db="EMBL/GenBank/DDBJ databases">
        <title>Sequencing the genomes of 1000 actinobacteria strains.</title>
        <authorList>
            <person name="Klenk H.-P."/>
        </authorList>
    </citation>
    <scope>NUCLEOTIDE SEQUENCE [LARGE SCALE GENOMIC DNA]</scope>
    <source>
        <strain evidence="1 4">DSM 15626</strain>
    </source>
</reference>
<organism evidence="2 3">
    <name type="scientific">Kribbella sandramycini</name>
    <dbReference type="NCBI Taxonomy" id="60450"/>
    <lineage>
        <taxon>Bacteria</taxon>
        <taxon>Bacillati</taxon>
        <taxon>Actinomycetota</taxon>
        <taxon>Actinomycetes</taxon>
        <taxon>Propionibacteriales</taxon>
        <taxon>Kribbellaceae</taxon>
        <taxon>Kribbella</taxon>
    </lineage>
</organism>
<evidence type="ECO:0000313" key="3">
    <source>
        <dbReference type="Proteomes" id="UP000534306"/>
    </source>
</evidence>
<dbReference type="InterPro" id="IPR036086">
    <property type="entry name" value="ParB/Sulfiredoxin_sf"/>
</dbReference>
<gene>
    <name evidence="1" type="ORF">HNR71_000735</name>
    <name evidence="2" type="ORF">HPO96_14065</name>
</gene>
<name>A0A7Y4KZ64_9ACTN</name>
<dbReference type="Proteomes" id="UP000534306">
    <property type="component" value="Unassembled WGS sequence"/>
</dbReference>
<comment type="caution">
    <text evidence="2">The sequence shown here is derived from an EMBL/GenBank/DDBJ whole genome shotgun (WGS) entry which is preliminary data.</text>
</comment>
<dbReference type="SUPFAM" id="SSF110849">
    <property type="entry name" value="ParB/Sulfiredoxin"/>
    <property type="match status" value="1"/>
</dbReference>
<sequence length="132" mass="14982">MKPFPLEVPRVLRPYILEFWWDAAKLHALDLPVGELPLEELAGHLELPFWADGGRPFQVSPRQVAADPARYDEQYARTLAADLRYPIDVARRLDGRFTVLDGVHRLLHAELAGRAVVAVRVLPWERVGEIAV</sequence>
<accession>A0A7Y4KZ64</accession>
<dbReference type="EMBL" id="JABJRC010000003">
    <property type="protein sequence ID" value="NOL41369.1"/>
    <property type="molecule type" value="Genomic_DNA"/>
</dbReference>
<evidence type="ECO:0000313" key="4">
    <source>
        <dbReference type="Proteomes" id="UP000553957"/>
    </source>
</evidence>
<dbReference type="Proteomes" id="UP000553957">
    <property type="component" value="Unassembled WGS sequence"/>
</dbReference>